<dbReference type="OrthoDB" id="9761577at2"/>
<dbReference type="RefSeq" id="WP_137815118.1">
    <property type="nucleotide sequence ID" value="NZ_BJFL01000020.1"/>
</dbReference>
<dbReference type="AlphaFoldDB" id="A0A4D4JBP5"/>
<dbReference type="CDD" id="cd11336">
    <property type="entry name" value="AmyAc_MTSase"/>
    <property type="match status" value="1"/>
</dbReference>
<keyword evidence="3" id="KW-1185">Reference proteome</keyword>
<dbReference type="EMBL" id="BJFL01000020">
    <property type="protein sequence ID" value="GDY32088.1"/>
    <property type="molecule type" value="Genomic_DNA"/>
</dbReference>
<feature type="domain" description="Glycosyl hydrolase family 13 catalytic" evidence="1">
    <location>
        <begin position="3"/>
        <end position="401"/>
    </location>
</feature>
<dbReference type="Gene3D" id="3.30.1590.10">
    <property type="entry name" value="Maltooligosyl trehalose synthase, domain 2"/>
    <property type="match status" value="1"/>
</dbReference>
<name>A0A4D4JBP5_9PSEU</name>
<protein>
    <submittedName>
        <fullName evidence="2">Malto-oligosyltrehalose synthase</fullName>
    </submittedName>
</protein>
<dbReference type="Gene3D" id="1.10.10.470">
    <property type="entry name" value="Maltooligosyl trehalose synthase, domain 4"/>
    <property type="match status" value="1"/>
</dbReference>
<dbReference type="SUPFAM" id="SSF51445">
    <property type="entry name" value="(Trans)glycosidases"/>
    <property type="match status" value="1"/>
</dbReference>
<dbReference type="InterPro" id="IPR017853">
    <property type="entry name" value="GH"/>
</dbReference>
<dbReference type="Proteomes" id="UP000298860">
    <property type="component" value="Unassembled WGS sequence"/>
</dbReference>
<proteinExistence type="predicted"/>
<dbReference type="InterPro" id="IPR006047">
    <property type="entry name" value="GH13_cat_dom"/>
</dbReference>
<comment type="caution">
    <text evidence="2">The sequence shown here is derived from an EMBL/GenBank/DDBJ whole genome shotgun (WGS) entry which is preliminary data.</text>
</comment>
<dbReference type="InterPro" id="IPR013797">
    <property type="entry name" value="Maltooligo_trehalose_synth_4"/>
</dbReference>
<dbReference type="GO" id="GO:0030980">
    <property type="term" value="P:alpha-glucan catabolic process"/>
    <property type="evidence" value="ECO:0007669"/>
    <property type="project" value="TreeGrafter"/>
</dbReference>
<sequence>MPPASTYRVQLSPGFTLDDLAGLADYLAALGAGAVYTSPLLQAAPGSTHGYDVVDPTRVSAALGGEMARRHAVDRLRALGLGLVVDIVPNHMGIAVPWANPWWWSVLRDGPASPYGRFFDVDWDAGPLLVPVLADDGDGGAAALGDLRLSGDCLAYFEHRFPLAPGTLGGGVAAVHQRQHYRLVSWRRATTELNYRRFFDITSLAGVRVEEPEVFHATHRELLRWVAAGEVHGLRVDHPDGLADPGGYLRRLRAAAPGAWVVVEKILAVGEGLPASWPADGTTGYDALREVCGLFVDPAGEPALTALAERWCGPQDVRALERDCRRLVVREALWAEVRRIARLLPDFPADRAEPAVAELLCAFPVYRSYLPEGRGHLDAALRLARGANPELADVLDAIAARLGAEPTGPLAVRLQQTSGMVMAKGVEDTAMYRFPRFVALNEVGGDPARFGVPPEEFHAAAAAREAGWPATMTALSTHDTKRSEDVRARLAVLAELPDDFAALVEAGAAGHPLPDPTLELLAWQTLAGAWPIGADRLVGYLIKAAREAKLRTAWTRQDPAFEGAVRDWARAVLADPPAELAALVERITPPGWSNSLGQKLVQLASPGVPDVYQGAELWDFSLVDPDNRRPVDFDRRRALLARLDGGWLPEVDATGAAKLLVTSRVLRLRRDAPELFRGYRPLAADGPAAAHAVAFARDPRLVAVATRLPVGLARGGGWRDTTLSLPGSAWTDALTGTVHSGHTLAVADVLHRYPVALLVRSAQC</sequence>
<dbReference type="PANTHER" id="PTHR10357">
    <property type="entry name" value="ALPHA-AMYLASE FAMILY MEMBER"/>
    <property type="match status" value="1"/>
</dbReference>
<evidence type="ECO:0000313" key="3">
    <source>
        <dbReference type="Proteomes" id="UP000298860"/>
    </source>
</evidence>
<organism evidence="2 3">
    <name type="scientific">Gandjariella thermophila</name>
    <dbReference type="NCBI Taxonomy" id="1931992"/>
    <lineage>
        <taxon>Bacteria</taxon>
        <taxon>Bacillati</taxon>
        <taxon>Actinomycetota</taxon>
        <taxon>Actinomycetes</taxon>
        <taxon>Pseudonocardiales</taxon>
        <taxon>Pseudonocardiaceae</taxon>
        <taxon>Gandjariella</taxon>
    </lineage>
</organism>
<dbReference type="Gene3D" id="3.20.20.80">
    <property type="entry name" value="Glycosidases"/>
    <property type="match status" value="1"/>
</dbReference>
<dbReference type="GO" id="GO:0005992">
    <property type="term" value="P:trehalose biosynthetic process"/>
    <property type="evidence" value="ECO:0007669"/>
    <property type="project" value="TreeGrafter"/>
</dbReference>
<dbReference type="InterPro" id="IPR012767">
    <property type="entry name" value="Trehalose_TreY"/>
</dbReference>
<accession>A0A4D4JBP5</accession>
<dbReference type="Gene3D" id="1.10.150.200">
    <property type="entry name" value="Maltooligosyl trehalose synthase, domain 3"/>
    <property type="match status" value="1"/>
</dbReference>
<dbReference type="PANTHER" id="PTHR10357:SF216">
    <property type="entry name" value="MALTOOLIGOSYL TREHALOSE SYNTHASE-RELATED"/>
    <property type="match status" value="1"/>
</dbReference>
<dbReference type="NCBIfam" id="TIGR02401">
    <property type="entry name" value="trehalose_TreY"/>
    <property type="match status" value="1"/>
</dbReference>
<evidence type="ECO:0000259" key="1">
    <source>
        <dbReference type="SMART" id="SM00642"/>
    </source>
</evidence>
<dbReference type="GO" id="GO:0047470">
    <property type="term" value="F:(1,4)-alpha-D-glucan 1-alpha-D-glucosylmutase activity"/>
    <property type="evidence" value="ECO:0007669"/>
    <property type="project" value="TreeGrafter"/>
</dbReference>
<dbReference type="SMART" id="SM00642">
    <property type="entry name" value="Aamy"/>
    <property type="match status" value="1"/>
</dbReference>
<gene>
    <name evidence="2" type="primary">treY</name>
    <name evidence="2" type="ORF">GTS_37210</name>
</gene>
<evidence type="ECO:0000313" key="2">
    <source>
        <dbReference type="EMBL" id="GDY32088.1"/>
    </source>
</evidence>
<dbReference type="Pfam" id="PF00128">
    <property type="entry name" value="Alpha-amylase"/>
    <property type="match status" value="1"/>
</dbReference>
<reference evidence="3" key="1">
    <citation type="submission" date="2019-04" db="EMBL/GenBank/DDBJ databases">
        <title>Draft genome sequence of Pseudonocardiaceae bacterium SL3-2-4.</title>
        <authorList>
            <person name="Ningsih F."/>
            <person name="Yokota A."/>
            <person name="Sakai Y."/>
            <person name="Nanatani K."/>
            <person name="Yabe S."/>
            <person name="Oetari A."/>
            <person name="Sjamsuridzal W."/>
        </authorList>
    </citation>
    <scope>NUCLEOTIDE SEQUENCE [LARGE SCALE GENOMIC DNA]</scope>
    <source>
        <strain evidence="3">SL3-2-4</strain>
    </source>
</reference>